<dbReference type="InterPro" id="IPR041862">
    <property type="entry name" value="ERp44_PDI_b_2"/>
</dbReference>
<dbReference type="InterPro" id="IPR036249">
    <property type="entry name" value="Thioredoxin-like_sf"/>
</dbReference>
<evidence type="ECO:0000259" key="3">
    <source>
        <dbReference type="PROSITE" id="PS51352"/>
    </source>
</evidence>
<evidence type="ECO:0000313" key="4">
    <source>
        <dbReference type="EMBL" id="AGX25156.1"/>
    </source>
</evidence>
<dbReference type="AlphaFoldDB" id="V9PBD5"/>
<evidence type="ECO:0000256" key="1">
    <source>
        <dbReference type="SAM" id="MobiDB-lite"/>
    </source>
</evidence>
<dbReference type="CDD" id="cd03070">
    <property type="entry name" value="PDI_b_ERp44"/>
    <property type="match status" value="1"/>
</dbReference>
<keyword evidence="4" id="KW-0413">Isomerase</keyword>
<dbReference type="GO" id="GO:0005793">
    <property type="term" value="C:endoplasmic reticulum-Golgi intermediate compartment"/>
    <property type="evidence" value="ECO:0007669"/>
    <property type="project" value="TreeGrafter"/>
</dbReference>
<keyword evidence="2" id="KW-0472">Membrane</keyword>
<dbReference type="GeneID" id="111509294"/>
<sequence>MLKMKLSLYTVLDIAGFKATFIFFIMLACLFYNPTDSGAVQLTQQNIDMTLASNELVFINFYADWCRFSNLLMPIFDEAADAIAKEFPEAGKVVMGKVDCDKESSVSTRFHISKYPTLKIVRNGQLGKREYRGARNVEAFSSFIKKQLEDPIKEFKELRELGELESNKRIIIGYFDRRDQPEYNIFRRVATNLKDDCQFHVGFEEASRQMHPPGEPIIVFRPDKDRSNDLDETYPGSLKNFDELHVWVSEKCMPLVREITFENAEELTEEGLPFLILFHSPEDNESVKRFNELVQTELLSEKQSINFLTADGKKFAHPLHHLGKSEKDLPLIAIDSFRHMYMFPDYKNIEVPGKLKQFIQDLYSGKLHKEFHYGPESDTEKDKEQPTTPPESTFRKLAPSKNRYTLLGKDEL</sequence>
<dbReference type="FunFam" id="3.40.30.10:FF:000051">
    <property type="entry name" value="endoplasmic reticulum resident protein 44"/>
    <property type="match status" value="1"/>
</dbReference>
<dbReference type="EMBL" id="KC282399">
    <property type="protein sequence ID" value="AGX25156.1"/>
    <property type="molecule type" value="mRNA"/>
</dbReference>
<protein>
    <submittedName>
        <fullName evidence="4">Thiol-disulfide isomerase</fullName>
    </submittedName>
</protein>
<feature type="domain" description="Thioredoxin" evidence="3">
    <location>
        <begin position="22"/>
        <end position="149"/>
    </location>
</feature>
<accession>V9PBD5</accession>
<dbReference type="Gene3D" id="3.40.30.10">
    <property type="entry name" value="Glutaredoxin"/>
    <property type="match status" value="3"/>
</dbReference>
<keyword evidence="2" id="KW-0812">Transmembrane</keyword>
<proteinExistence type="evidence at transcript level"/>
<dbReference type="PANTHER" id="PTHR46295:SF1">
    <property type="entry name" value="ENDOPLASMIC RETICULUM RESIDENT PROTEIN 44"/>
    <property type="match status" value="1"/>
</dbReference>
<feature type="region of interest" description="Disordered" evidence="1">
    <location>
        <begin position="373"/>
        <end position="399"/>
    </location>
</feature>
<dbReference type="InterPro" id="IPR041870">
    <property type="entry name" value="ERp44_PDI_b_1"/>
</dbReference>
<keyword evidence="2" id="KW-1133">Transmembrane helix</keyword>
<dbReference type="RefSeq" id="XP_074026345.1">
    <property type="nucleotide sequence ID" value="XM_074170244.1"/>
</dbReference>
<dbReference type="SUPFAM" id="SSF52833">
    <property type="entry name" value="Thioredoxin-like"/>
    <property type="match status" value="3"/>
</dbReference>
<dbReference type="Pfam" id="PF13848">
    <property type="entry name" value="Thioredoxin_6"/>
    <property type="match status" value="1"/>
</dbReference>
<reference evidence="4" key="1">
    <citation type="submission" date="2012-12" db="EMBL/GenBank/DDBJ databases">
        <title>De novo characterization of Leptinotarsa decemlineata transcriptome and identification of its candidate seminal fluid protein genes.</title>
        <authorList>
            <person name="Wan P.-J."/>
        </authorList>
    </citation>
    <scope>NUCLEOTIDE SEQUENCE</scope>
</reference>
<dbReference type="Pfam" id="PF00085">
    <property type="entry name" value="Thioredoxin"/>
    <property type="match status" value="1"/>
</dbReference>
<dbReference type="OrthoDB" id="294696at2759"/>
<dbReference type="GO" id="GO:0006457">
    <property type="term" value="P:protein folding"/>
    <property type="evidence" value="ECO:0007669"/>
    <property type="project" value="TreeGrafter"/>
</dbReference>
<dbReference type="GO" id="GO:0005789">
    <property type="term" value="C:endoplasmic reticulum membrane"/>
    <property type="evidence" value="ECO:0007669"/>
    <property type="project" value="TreeGrafter"/>
</dbReference>
<feature type="transmembrane region" description="Helical" evidence="2">
    <location>
        <begin position="12"/>
        <end position="33"/>
    </location>
</feature>
<feature type="compositionally biased region" description="Basic and acidic residues" evidence="1">
    <location>
        <begin position="373"/>
        <end position="385"/>
    </location>
</feature>
<organism evidence="4">
    <name type="scientific">Leptinotarsa decemlineata</name>
    <name type="common">Colorado potato beetle</name>
    <name type="synonym">Doryphora decemlineata</name>
    <dbReference type="NCBI Taxonomy" id="7539"/>
    <lineage>
        <taxon>Eukaryota</taxon>
        <taxon>Metazoa</taxon>
        <taxon>Ecdysozoa</taxon>
        <taxon>Arthropoda</taxon>
        <taxon>Hexapoda</taxon>
        <taxon>Insecta</taxon>
        <taxon>Pterygota</taxon>
        <taxon>Neoptera</taxon>
        <taxon>Endopterygota</taxon>
        <taxon>Coleoptera</taxon>
        <taxon>Polyphaga</taxon>
        <taxon>Cucujiformia</taxon>
        <taxon>Chrysomeloidea</taxon>
        <taxon>Chrysomelidae</taxon>
        <taxon>Chrysomelinae</taxon>
        <taxon>Doryphorini</taxon>
        <taxon>Leptinotarsa</taxon>
    </lineage>
</organism>
<dbReference type="InterPro" id="IPR052643">
    <property type="entry name" value="ERP44"/>
</dbReference>
<evidence type="ECO:0000256" key="2">
    <source>
        <dbReference type="SAM" id="Phobius"/>
    </source>
</evidence>
<dbReference type="GO" id="GO:0003756">
    <property type="term" value="F:protein disulfide isomerase activity"/>
    <property type="evidence" value="ECO:0007669"/>
    <property type="project" value="TreeGrafter"/>
</dbReference>
<name>V9PBD5_LEPDE</name>
<dbReference type="CDD" id="cd02996">
    <property type="entry name" value="PDI_a_ERp44"/>
    <property type="match status" value="1"/>
</dbReference>
<dbReference type="CDD" id="cd03072">
    <property type="entry name" value="PDI_b'_ERp44"/>
    <property type="match status" value="1"/>
</dbReference>
<dbReference type="FunFam" id="3.40.30.10:FF:000074">
    <property type="entry name" value="endoplasmic reticulum resident protein 44"/>
    <property type="match status" value="1"/>
</dbReference>
<dbReference type="PROSITE" id="PS51257">
    <property type="entry name" value="PROKAR_LIPOPROTEIN"/>
    <property type="match status" value="1"/>
</dbReference>
<dbReference type="PROSITE" id="PS51352">
    <property type="entry name" value="THIOREDOXIN_2"/>
    <property type="match status" value="1"/>
</dbReference>
<dbReference type="InterPro" id="IPR013766">
    <property type="entry name" value="Thioredoxin_domain"/>
</dbReference>
<dbReference type="PANTHER" id="PTHR46295">
    <property type="entry name" value="ENDOPLASMIC RETICULUM RESIDENT PROTEIN 44"/>
    <property type="match status" value="1"/>
</dbReference>